<dbReference type="EMBL" id="JAEKJZ010000002">
    <property type="protein sequence ID" value="MBN9671548.1"/>
    <property type="molecule type" value="Genomic_DNA"/>
</dbReference>
<accession>A0A939J2L6</accession>
<dbReference type="SUPFAM" id="SSF55729">
    <property type="entry name" value="Acyl-CoA N-acyltransferases (Nat)"/>
    <property type="match status" value="1"/>
</dbReference>
<organism evidence="1 2">
    <name type="scientific">Roseibium aggregatum</name>
    <dbReference type="NCBI Taxonomy" id="187304"/>
    <lineage>
        <taxon>Bacteria</taxon>
        <taxon>Pseudomonadati</taxon>
        <taxon>Pseudomonadota</taxon>
        <taxon>Alphaproteobacteria</taxon>
        <taxon>Hyphomicrobiales</taxon>
        <taxon>Stappiaceae</taxon>
        <taxon>Roseibium</taxon>
    </lineage>
</organism>
<gene>
    <name evidence="1" type="ORF">JF539_14455</name>
</gene>
<name>A0A939J2L6_9HYPH</name>
<proteinExistence type="predicted"/>
<dbReference type="RefSeq" id="WP_207141368.1">
    <property type="nucleotide sequence ID" value="NZ_JAEKJZ010000002.1"/>
</dbReference>
<dbReference type="InterPro" id="IPR016181">
    <property type="entry name" value="Acyl_CoA_acyltransferase"/>
</dbReference>
<dbReference type="Proteomes" id="UP000664096">
    <property type="component" value="Unassembled WGS sequence"/>
</dbReference>
<comment type="caution">
    <text evidence="1">The sequence shown here is derived from an EMBL/GenBank/DDBJ whole genome shotgun (WGS) entry which is preliminary data.</text>
</comment>
<dbReference type="AlphaFoldDB" id="A0A939J2L6"/>
<protein>
    <recommendedName>
        <fullName evidence="3">N-acetyltransferase domain-containing protein</fullName>
    </recommendedName>
</protein>
<evidence type="ECO:0008006" key="3">
    <source>
        <dbReference type="Google" id="ProtNLM"/>
    </source>
</evidence>
<evidence type="ECO:0000313" key="1">
    <source>
        <dbReference type="EMBL" id="MBN9671548.1"/>
    </source>
</evidence>
<sequence>MGKLRSGVDPILLKRAWGAIDSVFIGYGLTLQRGHDFEMVDAMAEAAGLKVLEAHFTPRMQTFSSGRAFWLALTDDRGRMVGRVCARLDPIRPPQSLADYWRKHFHRCFPAETGGQVVLAADQPRFAQSITGDTVYLGGTEVRPEWQNCHLGGLLNRIAQIEALDEWDADFYYGWMEKRVFKDGFFRSCGFTLLVENAVRWQAGGPIPIDNDLFLAGNRRDDLLDLIDRIAKPPP</sequence>
<reference evidence="1" key="1">
    <citation type="submission" date="2020-12" db="EMBL/GenBank/DDBJ databases">
        <title>Oil enriched cultivation method for isolating marine PHA-producing bacteria.</title>
        <authorList>
            <person name="Zheng W."/>
            <person name="Yu S."/>
            <person name="Huang Y."/>
        </authorList>
    </citation>
    <scope>NUCLEOTIDE SEQUENCE</scope>
    <source>
        <strain evidence="1">SY-2-12</strain>
    </source>
</reference>
<evidence type="ECO:0000313" key="2">
    <source>
        <dbReference type="Proteomes" id="UP000664096"/>
    </source>
</evidence>